<organism evidence="1 2">
    <name type="scientific">Citrus sinensis</name>
    <name type="common">Sweet orange</name>
    <name type="synonym">Citrus aurantium var. sinensis</name>
    <dbReference type="NCBI Taxonomy" id="2711"/>
    <lineage>
        <taxon>Eukaryota</taxon>
        <taxon>Viridiplantae</taxon>
        <taxon>Streptophyta</taxon>
        <taxon>Embryophyta</taxon>
        <taxon>Tracheophyta</taxon>
        <taxon>Spermatophyta</taxon>
        <taxon>Magnoliopsida</taxon>
        <taxon>eudicotyledons</taxon>
        <taxon>Gunneridae</taxon>
        <taxon>Pentapetalae</taxon>
        <taxon>rosids</taxon>
        <taxon>malvids</taxon>
        <taxon>Sapindales</taxon>
        <taxon>Rutaceae</taxon>
        <taxon>Aurantioideae</taxon>
        <taxon>Citrus</taxon>
    </lineage>
</organism>
<sequence length="661" mass="74659">MALANLRLEVFSESGAKRCLAGRNLLSSPPSFPSRTRVKHSLSSSASSSSSSSVLMHNEQSAPAVASVPTSSVARHFPTSVLLQEQRDEYRPLLHMFKEDKTSQATSDSRNIETEAFFVEEKNSGDLDQLVQDLEHQFLHWPDLWNLSPPMKRGEDPSVSLTMQSLSNDTEESVDAEPFDAVALARKALSASKEAASLAENPKLNGAEFTDISLTSSLGYPLEEVRTVQSTRFLERRSKKRKVSKPQVTNHETYNSRKASVKKKLSEGFDPNDPLRLFLWGPETRKLLTADEEFELIAQIQDLIRLEKEKSKLQSQFGREPTLIEWAKAVGLSCRDLKSELHSGNSSREKLINANLRLVVHVAKQYQGRDLTAATSALGGSKNTNDTGVKFLVVLFDMYFGSHLVTVEGFGMVKDKGEGSMGLMKSVEKFKPQAGCRFASYAYWWVRQTIRKAIFQHSRTIRLPENIYTLLSKVLEAKRLYIQEGNHSPDKEDLARRVGITVEKLERLIFITRMPLSMQQPVWADQDTTFQLICEQIWYSDDLNMLVYISGCCRIAYILQNVLWCLEITADTEVEIPDISVQKQLMRQHVRNLLTLLNPKDRCIVRLRFGIEDGKPKSLSEVGNIFGLSKERVRQLESRALYRLKQSLGGKASYGYADLLI</sequence>
<gene>
    <name evidence="1" type="ORF">KPL71_017623</name>
</gene>
<name>A0ACB8JRA0_CITSI</name>
<dbReference type="Proteomes" id="UP000829398">
    <property type="component" value="Chromosome 6"/>
</dbReference>
<protein>
    <submittedName>
        <fullName evidence="1">RNA polymerase sigma factor sigF</fullName>
    </submittedName>
</protein>
<accession>A0ACB8JRA0</accession>
<comment type="caution">
    <text evidence="1">The sequence shown here is derived from an EMBL/GenBank/DDBJ whole genome shotgun (WGS) entry which is preliminary data.</text>
</comment>
<reference evidence="2" key="1">
    <citation type="journal article" date="2023" name="Hortic. Res.">
        <title>A chromosome-level phased genome enabling allele-level studies in sweet orange: a case study on citrus Huanglongbing tolerance.</title>
        <authorList>
            <person name="Wu B."/>
            <person name="Yu Q."/>
            <person name="Deng Z."/>
            <person name="Duan Y."/>
            <person name="Luo F."/>
            <person name="Gmitter F. Jr."/>
        </authorList>
    </citation>
    <scope>NUCLEOTIDE SEQUENCE [LARGE SCALE GENOMIC DNA]</scope>
    <source>
        <strain evidence="2">cv. Valencia</strain>
    </source>
</reference>
<keyword evidence="2" id="KW-1185">Reference proteome</keyword>
<evidence type="ECO:0000313" key="1">
    <source>
        <dbReference type="EMBL" id="KAH9735068.1"/>
    </source>
</evidence>
<dbReference type="EMBL" id="CM039175">
    <property type="protein sequence ID" value="KAH9735068.1"/>
    <property type="molecule type" value="Genomic_DNA"/>
</dbReference>
<evidence type="ECO:0000313" key="2">
    <source>
        <dbReference type="Proteomes" id="UP000829398"/>
    </source>
</evidence>
<proteinExistence type="predicted"/>